<keyword evidence="3" id="KW-1185">Reference proteome</keyword>
<keyword evidence="1" id="KW-0812">Transmembrane</keyword>
<evidence type="ECO:0000313" key="3">
    <source>
        <dbReference type="Proteomes" id="UP000245695"/>
    </source>
</evidence>
<protein>
    <submittedName>
        <fullName evidence="2">Uncharacterized protein</fullName>
    </submittedName>
</protein>
<gene>
    <name evidence="2" type="ORF">FRIFI_1801</name>
</gene>
<name>A0A2P2BSM4_9FIRM</name>
<proteinExistence type="predicted"/>
<reference evidence="2 3" key="1">
    <citation type="submission" date="2014-09" db="EMBL/GenBank/DDBJ databases">
        <authorList>
            <person name="Hornung B.V."/>
        </authorList>
    </citation>
    <scope>NUCLEOTIDE SEQUENCE [LARGE SCALE GENOMIC DNA]</scope>
    <source>
        <strain evidence="2 3">FRIFI</strain>
    </source>
</reference>
<dbReference type="Proteomes" id="UP000245695">
    <property type="component" value="Chromosome 1"/>
</dbReference>
<dbReference type="RefSeq" id="WP_166505660.1">
    <property type="nucleotide sequence ID" value="NZ_LN650648.1"/>
</dbReference>
<dbReference type="AlphaFoldDB" id="A0A2P2BSM4"/>
<keyword evidence="1" id="KW-0472">Membrane</keyword>
<evidence type="ECO:0000256" key="1">
    <source>
        <dbReference type="SAM" id="Phobius"/>
    </source>
</evidence>
<dbReference type="EMBL" id="LN650648">
    <property type="protein sequence ID" value="CEI73332.1"/>
    <property type="molecule type" value="Genomic_DNA"/>
</dbReference>
<feature type="transmembrane region" description="Helical" evidence="1">
    <location>
        <begin position="6"/>
        <end position="27"/>
    </location>
</feature>
<dbReference type="KEGG" id="rhom:FRIFI_1801"/>
<keyword evidence="1" id="KW-1133">Transmembrane helix</keyword>
<evidence type="ECO:0000313" key="2">
    <source>
        <dbReference type="EMBL" id="CEI73332.1"/>
    </source>
</evidence>
<sequence length="62" mass="7528">MKNITIIYIVLAFFTYIISCSVIYMIVNDMYNKRHKRKVQDLDNTFKKEILKQLEDIKNKKI</sequence>
<organism evidence="2 3">
    <name type="scientific">Romboutsia hominis</name>
    <dbReference type="NCBI Taxonomy" id="1507512"/>
    <lineage>
        <taxon>Bacteria</taxon>
        <taxon>Bacillati</taxon>
        <taxon>Bacillota</taxon>
        <taxon>Clostridia</taxon>
        <taxon>Peptostreptococcales</taxon>
        <taxon>Peptostreptococcaceae</taxon>
        <taxon>Romboutsia</taxon>
    </lineage>
</organism>
<accession>A0A2P2BSM4</accession>